<name>A0A5M6CN38_9BACT</name>
<dbReference type="Proteomes" id="UP000323632">
    <property type="component" value="Unassembled WGS sequence"/>
</dbReference>
<comment type="caution">
    <text evidence="2">The sequence shown here is derived from an EMBL/GenBank/DDBJ whole genome shotgun (WGS) entry which is preliminary data.</text>
</comment>
<accession>A0A5M6CN38</accession>
<keyword evidence="1" id="KW-0472">Membrane</keyword>
<dbReference type="PANTHER" id="PTHR38442">
    <property type="entry name" value="INNER MEMBRANE PROTEIN-RELATED"/>
    <property type="match status" value="1"/>
</dbReference>
<dbReference type="Pfam" id="PF04286">
    <property type="entry name" value="DUF445"/>
    <property type="match status" value="1"/>
</dbReference>
<evidence type="ECO:0000256" key="1">
    <source>
        <dbReference type="SAM" id="Phobius"/>
    </source>
</evidence>
<dbReference type="GO" id="GO:0005886">
    <property type="term" value="C:plasma membrane"/>
    <property type="evidence" value="ECO:0007669"/>
    <property type="project" value="TreeGrafter"/>
</dbReference>
<keyword evidence="1" id="KW-0812">Transmembrane</keyword>
<reference evidence="2 3" key="1">
    <citation type="submission" date="2019-09" db="EMBL/GenBank/DDBJ databases">
        <title>Genome sequence and assembly of Taibaiella sp.</title>
        <authorList>
            <person name="Chhetri G."/>
        </authorList>
    </citation>
    <scope>NUCLEOTIDE SEQUENCE [LARGE SCALE GENOMIC DNA]</scope>
    <source>
        <strain evidence="2 3">KVB11</strain>
    </source>
</reference>
<gene>
    <name evidence="2" type="ORF">F0919_02825</name>
</gene>
<dbReference type="EMBL" id="VWSH01000001">
    <property type="protein sequence ID" value="KAA5536621.1"/>
    <property type="molecule type" value="Genomic_DNA"/>
</dbReference>
<keyword evidence="1" id="KW-1133">Transmembrane helix</keyword>
<dbReference type="AlphaFoldDB" id="A0A5M6CN38"/>
<sequence>MLMEEKARQLRNHKRMATGLFLLMLLIYICCIYALKHFAYSWIGYVRAFSEAAMVGALADWFAVTALFHHPLGIPIPHTNLIEKRKQSIGDNLGNFVVSNFLTSGNIRPYIQKLSVSKYVSSWLSSERNQHLLVEEAAKLLQSIISKLDDKQVISFLAKKGADLIEAIPLHQVVANGLQYFLNQKEHEKLLTLLAAKIKEYIGQNENIIQEKVKEESFFFVPKFVDNKLAEKISSGLVRYFDDIEKDKEHRVRKEVEQQLFQFVNDLKNLPKWELALKQMSGNLLNEESLMRYAEDVWASVKKTLNTELSVNDSALQLYFRKTVSDFTANLENDVVLQQRIDEWIRVTAYKYILRNTHAVSTLISNTVGNWKGRDLSHKLELEVGKDLQFIRINGTLVGGLVGLLIYTVTQLIS</sequence>
<keyword evidence="3" id="KW-1185">Reference proteome</keyword>
<proteinExistence type="predicted"/>
<evidence type="ECO:0000313" key="3">
    <source>
        <dbReference type="Proteomes" id="UP000323632"/>
    </source>
</evidence>
<dbReference type="PANTHER" id="PTHR38442:SF1">
    <property type="entry name" value="INNER MEMBRANE PROTEIN"/>
    <property type="match status" value="1"/>
</dbReference>
<organism evidence="2 3">
    <name type="scientific">Taibaiella lutea</name>
    <dbReference type="NCBI Taxonomy" id="2608001"/>
    <lineage>
        <taxon>Bacteria</taxon>
        <taxon>Pseudomonadati</taxon>
        <taxon>Bacteroidota</taxon>
        <taxon>Chitinophagia</taxon>
        <taxon>Chitinophagales</taxon>
        <taxon>Chitinophagaceae</taxon>
        <taxon>Taibaiella</taxon>
    </lineage>
</organism>
<feature type="transmembrane region" description="Helical" evidence="1">
    <location>
        <begin position="20"/>
        <end position="43"/>
    </location>
</feature>
<protein>
    <submittedName>
        <fullName evidence="2">DUF445 domain-containing protein</fullName>
    </submittedName>
</protein>
<evidence type="ECO:0000313" key="2">
    <source>
        <dbReference type="EMBL" id="KAA5536621.1"/>
    </source>
</evidence>
<dbReference type="InterPro" id="IPR007383">
    <property type="entry name" value="DUF445"/>
</dbReference>